<dbReference type="PANTHER" id="PTHR48207:SF3">
    <property type="entry name" value="SUCCINATE--HYDROXYMETHYLGLUTARATE COA-TRANSFERASE"/>
    <property type="match status" value="1"/>
</dbReference>
<dbReference type="Pfam" id="PF02515">
    <property type="entry name" value="CoA_transf_3"/>
    <property type="match status" value="1"/>
</dbReference>
<name>A0A2S5T1D5_9BURK</name>
<keyword evidence="5" id="KW-1185">Reference proteome</keyword>
<reference evidence="4 6" key="2">
    <citation type="submission" date="2019-03" db="EMBL/GenBank/DDBJ databases">
        <title>Genomic Encyclopedia of Type Strains, Phase IV (KMG-IV): sequencing the most valuable type-strain genomes for metagenomic binning, comparative biology and taxonomic classification.</title>
        <authorList>
            <person name="Goeker M."/>
        </authorList>
    </citation>
    <scope>NUCLEOTIDE SEQUENCE [LARGE SCALE GENOMIC DNA]</scope>
    <source>
        <strain evidence="4 6">DSM 15264</strain>
    </source>
</reference>
<evidence type="ECO:0000256" key="2">
    <source>
        <dbReference type="SAM" id="MobiDB-lite"/>
    </source>
</evidence>
<dbReference type="InterPro" id="IPR003673">
    <property type="entry name" value="CoA-Trfase_fam_III"/>
</dbReference>
<accession>A0A2S5T1D5</accession>
<dbReference type="Gene3D" id="3.40.50.10540">
    <property type="entry name" value="Crotonobetainyl-coa:carnitine coa-transferase, domain 1"/>
    <property type="match status" value="1"/>
</dbReference>
<evidence type="ECO:0000313" key="6">
    <source>
        <dbReference type="Proteomes" id="UP000294772"/>
    </source>
</evidence>
<dbReference type="SUPFAM" id="SSF89796">
    <property type="entry name" value="CoA-transferase family III (CaiB/BaiF)"/>
    <property type="match status" value="1"/>
</dbReference>
<organism evidence="3 5">
    <name type="scientific">Caldimonas thermodepolymerans</name>
    <dbReference type="NCBI Taxonomy" id="215580"/>
    <lineage>
        <taxon>Bacteria</taxon>
        <taxon>Pseudomonadati</taxon>
        <taxon>Pseudomonadota</taxon>
        <taxon>Betaproteobacteria</taxon>
        <taxon>Burkholderiales</taxon>
        <taxon>Sphaerotilaceae</taxon>
        <taxon>Caldimonas</taxon>
    </lineage>
</organism>
<proteinExistence type="predicted"/>
<protein>
    <submittedName>
        <fullName evidence="3 4">CoA transferase</fullName>
    </submittedName>
</protein>
<dbReference type="EMBL" id="PSNY01000021">
    <property type="protein sequence ID" value="PPE68667.1"/>
    <property type="molecule type" value="Genomic_DNA"/>
</dbReference>
<dbReference type="AlphaFoldDB" id="A0A2S5T1D5"/>
<dbReference type="Proteomes" id="UP000294772">
    <property type="component" value="Unassembled WGS sequence"/>
</dbReference>
<evidence type="ECO:0000313" key="4">
    <source>
        <dbReference type="EMBL" id="TCP03224.1"/>
    </source>
</evidence>
<feature type="region of interest" description="Disordered" evidence="2">
    <location>
        <begin position="350"/>
        <end position="389"/>
    </location>
</feature>
<evidence type="ECO:0000313" key="5">
    <source>
        <dbReference type="Proteomes" id="UP000239406"/>
    </source>
</evidence>
<reference evidence="3 5" key="1">
    <citation type="submission" date="2018-02" db="EMBL/GenBank/DDBJ databases">
        <title>Reclassifiation of [Polyangium] brachysporum DSM 7029 as Guopingzhaonella breviflexa gen. nov., sp. nov., a member of the family Comamonadaceae.</title>
        <authorList>
            <person name="Tang B."/>
        </authorList>
    </citation>
    <scope>NUCLEOTIDE SEQUENCE [LARGE SCALE GENOMIC DNA]</scope>
    <source>
        <strain evidence="3 5">DSM 15344</strain>
    </source>
</reference>
<gene>
    <name evidence="3" type="ORF">C1702_15680</name>
    <name evidence="4" type="ORF">EV676_1132</name>
</gene>
<keyword evidence="1 3" id="KW-0808">Transferase</keyword>
<comment type="caution">
    <text evidence="3">The sequence shown here is derived from an EMBL/GenBank/DDBJ whole genome shotgun (WGS) entry which is preliminary data.</text>
</comment>
<dbReference type="InterPro" id="IPR044855">
    <property type="entry name" value="CoA-Trfase_III_dom3_sf"/>
</dbReference>
<dbReference type="EMBL" id="SLXF01000013">
    <property type="protein sequence ID" value="TCP03224.1"/>
    <property type="molecule type" value="Genomic_DNA"/>
</dbReference>
<evidence type="ECO:0000256" key="1">
    <source>
        <dbReference type="ARBA" id="ARBA00022679"/>
    </source>
</evidence>
<feature type="compositionally biased region" description="Basic and acidic residues" evidence="2">
    <location>
        <begin position="350"/>
        <end position="375"/>
    </location>
</feature>
<dbReference type="InterPro" id="IPR023606">
    <property type="entry name" value="CoA-Trfase_III_dom_1_sf"/>
</dbReference>
<dbReference type="OrthoDB" id="5294844at2"/>
<evidence type="ECO:0000313" key="3">
    <source>
        <dbReference type="EMBL" id="PPE68667.1"/>
    </source>
</evidence>
<sequence>MKDALQGVLVIELGTVLTAPLCGMMLADLGARVIKVEHPEGGDPFRRHAGSLYSPHFTAYNRGKESIQLDLQSAEGKADLRKLLEKADVLIENYRPGVLKRLGFGDDVLQELNPRLVRCSITGFGADGPYANRPCYDAVAVALGGLASQMLDPNEPQVYGPTIADNITGMYAAYGVLGALVRRNVTGKGARVEVNMLETSIAFSPEGFAQYTRLGMVPNSQTRVAISQSYAFTCADGKLFSVHLSSVDKFWQAFAGVLERPDLLQDPRFATPQSRTKHYQELRAEVAAIVRTRTRAEWFERLEASDVPFAPVNTVPEVMEDPQVRHLQIFHETTHPQVGKLTLMHRPVRIDGERGPDDRPPPMLGEHGEALRREFGLNPAPVKTQTPSA</sequence>
<dbReference type="PANTHER" id="PTHR48207">
    <property type="entry name" value="SUCCINATE--HYDROXYMETHYLGLUTARATE COA-TRANSFERASE"/>
    <property type="match status" value="1"/>
</dbReference>
<dbReference type="GO" id="GO:0008410">
    <property type="term" value="F:CoA-transferase activity"/>
    <property type="evidence" value="ECO:0007669"/>
    <property type="project" value="TreeGrafter"/>
</dbReference>
<dbReference type="RefSeq" id="WP_104358662.1">
    <property type="nucleotide sequence ID" value="NZ_CP064338.1"/>
</dbReference>
<dbReference type="InterPro" id="IPR050483">
    <property type="entry name" value="CoA-transferase_III_domain"/>
</dbReference>
<dbReference type="Gene3D" id="3.30.1540.10">
    <property type="entry name" value="formyl-coa transferase, domain 3"/>
    <property type="match status" value="1"/>
</dbReference>
<dbReference type="Proteomes" id="UP000239406">
    <property type="component" value="Unassembled WGS sequence"/>
</dbReference>